<dbReference type="AlphaFoldDB" id="A0A9K3D9I8"/>
<protein>
    <submittedName>
        <fullName evidence="1">Alkaline phosphatase</fullName>
    </submittedName>
</protein>
<dbReference type="Proteomes" id="UP000265618">
    <property type="component" value="Unassembled WGS sequence"/>
</dbReference>
<sequence length="78" mass="8692">LVEMGDTDTLLSFEQLDYSTEIGTNCLSLPWNPTDSAAAATCISSGQRVRSGRLNVSKFQREYETLLEYLTNIDEGRV</sequence>
<dbReference type="SUPFAM" id="SSF53649">
    <property type="entry name" value="Alkaline phosphatase-like"/>
    <property type="match status" value="1"/>
</dbReference>
<comment type="caution">
    <text evidence="1">The sequence shown here is derived from an EMBL/GenBank/DDBJ whole genome shotgun (WGS) entry which is preliminary data.</text>
</comment>
<reference evidence="1 2" key="1">
    <citation type="journal article" date="2018" name="PLoS ONE">
        <title>The draft genome of Kipferlia bialata reveals reductive genome evolution in fornicate parasites.</title>
        <authorList>
            <person name="Tanifuji G."/>
            <person name="Takabayashi S."/>
            <person name="Kume K."/>
            <person name="Takagi M."/>
            <person name="Nakayama T."/>
            <person name="Kamikawa R."/>
            <person name="Inagaki Y."/>
            <person name="Hashimoto T."/>
        </authorList>
    </citation>
    <scope>NUCLEOTIDE SEQUENCE [LARGE SCALE GENOMIC DNA]</scope>
    <source>
        <strain evidence="1">NY0173</strain>
    </source>
</reference>
<accession>A0A9K3D9I8</accession>
<dbReference type="Gene3D" id="3.40.720.10">
    <property type="entry name" value="Alkaline Phosphatase, subunit A"/>
    <property type="match status" value="1"/>
</dbReference>
<keyword evidence="2" id="KW-1185">Reference proteome</keyword>
<name>A0A9K3D9I8_9EUKA</name>
<feature type="non-terminal residue" evidence="1">
    <location>
        <position position="1"/>
    </location>
</feature>
<proteinExistence type="predicted"/>
<dbReference type="EMBL" id="BDIP01006404">
    <property type="protein sequence ID" value="GIQ90606.1"/>
    <property type="molecule type" value="Genomic_DNA"/>
</dbReference>
<gene>
    <name evidence="1" type="ORF">KIPB_013460</name>
</gene>
<evidence type="ECO:0000313" key="2">
    <source>
        <dbReference type="Proteomes" id="UP000265618"/>
    </source>
</evidence>
<organism evidence="1 2">
    <name type="scientific">Kipferlia bialata</name>
    <dbReference type="NCBI Taxonomy" id="797122"/>
    <lineage>
        <taxon>Eukaryota</taxon>
        <taxon>Metamonada</taxon>
        <taxon>Carpediemonas-like organisms</taxon>
        <taxon>Kipferlia</taxon>
    </lineage>
</organism>
<evidence type="ECO:0000313" key="1">
    <source>
        <dbReference type="EMBL" id="GIQ90606.1"/>
    </source>
</evidence>
<dbReference type="InterPro" id="IPR017850">
    <property type="entry name" value="Alkaline_phosphatase_core_sf"/>
</dbReference>